<proteinExistence type="inferred from homology"/>
<protein>
    <submittedName>
        <fullName evidence="10">Uncharacterized protein</fullName>
    </submittedName>
</protein>
<feature type="compositionally biased region" description="Polar residues" evidence="8">
    <location>
        <begin position="33"/>
        <end position="48"/>
    </location>
</feature>
<keyword evidence="5 9" id="KW-1133">Transmembrane helix</keyword>
<feature type="region of interest" description="Disordered" evidence="8">
    <location>
        <begin position="1"/>
        <end position="53"/>
    </location>
</feature>
<gene>
    <name evidence="10" type="ORF">DPMN_042266</name>
</gene>
<dbReference type="GO" id="GO:0031410">
    <property type="term" value="C:cytoplasmic vesicle"/>
    <property type="evidence" value="ECO:0007669"/>
    <property type="project" value="TreeGrafter"/>
</dbReference>
<accession>A0A9D4HYN2</accession>
<dbReference type="PANTHER" id="PTHR11337">
    <property type="entry name" value="MUCIN/PORIMIN"/>
    <property type="match status" value="1"/>
</dbReference>
<dbReference type="AlphaFoldDB" id="A0A9D4HYN2"/>
<reference evidence="10" key="2">
    <citation type="submission" date="2020-11" db="EMBL/GenBank/DDBJ databases">
        <authorList>
            <person name="McCartney M.A."/>
            <person name="Auch B."/>
            <person name="Kono T."/>
            <person name="Mallez S."/>
            <person name="Becker A."/>
            <person name="Gohl D.M."/>
            <person name="Silverstein K.A.T."/>
            <person name="Koren S."/>
            <person name="Bechman K.B."/>
            <person name="Herman A."/>
            <person name="Abrahante J.E."/>
            <person name="Garbe J."/>
        </authorList>
    </citation>
    <scope>NUCLEOTIDE SEQUENCE</scope>
    <source>
        <strain evidence="10">Duluth1</strain>
        <tissue evidence="10">Whole animal</tissue>
    </source>
</reference>
<evidence type="ECO:0000256" key="3">
    <source>
        <dbReference type="ARBA" id="ARBA00022692"/>
    </source>
</evidence>
<dbReference type="InterPro" id="IPR007947">
    <property type="entry name" value="CD164_MGC24"/>
</dbReference>
<keyword evidence="3 9" id="KW-0812">Transmembrane</keyword>
<feature type="transmembrane region" description="Helical" evidence="9">
    <location>
        <begin position="58"/>
        <end position="79"/>
    </location>
</feature>
<comment type="caution">
    <text evidence="10">The sequence shown here is derived from an EMBL/GenBank/DDBJ whole genome shotgun (WGS) entry which is preliminary data.</text>
</comment>
<evidence type="ECO:0000256" key="6">
    <source>
        <dbReference type="ARBA" id="ARBA00023136"/>
    </source>
</evidence>
<dbReference type="Proteomes" id="UP000828390">
    <property type="component" value="Unassembled WGS sequence"/>
</dbReference>
<evidence type="ECO:0000256" key="9">
    <source>
        <dbReference type="SAM" id="Phobius"/>
    </source>
</evidence>
<keyword evidence="11" id="KW-1185">Reference proteome</keyword>
<evidence type="ECO:0000256" key="8">
    <source>
        <dbReference type="SAM" id="MobiDB-lite"/>
    </source>
</evidence>
<evidence type="ECO:0000256" key="4">
    <source>
        <dbReference type="ARBA" id="ARBA00022729"/>
    </source>
</evidence>
<sequence length="98" mass="10368">MCTADPETSPTPSSSPKPSTDSPSSLPSTNTTQDTSMTPKRSETSANTGEEHSQHFDAASFVGGIILCAGIVAIAFFGWKFYKAGTEKPYQTLHNGIL</sequence>
<dbReference type="EMBL" id="JAIWYP010000011">
    <property type="protein sequence ID" value="KAH3735731.1"/>
    <property type="molecule type" value="Genomic_DNA"/>
</dbReference>
<evidence type="ECO:0000256" key="7">
    <source>
        <dbReference type="ARBA" id="ARBA00023180"/>
    </source>
</evidence>
<dbReference type="Pfam" id="PF05283">
    <property type="entry name" value="MGC-24"/>
    <property type="match status" value="1"/>
</dbReference>
<organism evidence="10 11">
    <name type="scientific">Dreissena polymorpha</name>
    <name type="common">Zebra mussel</name>
    <name type="synonym">Mytilus polymorpha</name>
    <dbReference type="NCBI Taxonomy" id="45954"/>
    <lineage>
        <taxon>Eukaryota</taxon>
        <taxon>Metazoa</taxon>
        <taxon>Spiralia</taxon>
        <taxon>Lophotrochozoa</taxon>
        <taxon>Mollusca</taxon>
        <taxon>Bivalvia</taxon>
        <taxon>Autobranchia</taxon>
        <taxon>Heteroconchia</taxon>
        <taxon>Euheterodonta</taxon>
        <taxon>Imparidentia</taxon>
        <taxon>Neoheterodontei</taxon>
        <taxon>Myida</taxon>
        <taxon>Dreissenoidea</taxon>
        <taxon>Dreissenidae</taxon>
        <taxon>Dreissena</taxon>
    </lineage>
</organism>
<evidence type="ECO:0000256" key="2">
    <source>
        <dbReference type="ARBA" id="ARBA00005341"/>
    </source>
</evidence>
<evidence type="ECO:0000313" key="11">
    <source>
        <dbReference type="Proteomes" id="UP000828390"/>
    </source>
</evidence>
<evidence type="ECO:0000256" key="1">
    <source>
        <dbReference type="ARBA" id="ARBA00004479"/>
    </source>
</evidence>
<keyword evidence="6 9" id="KW-0472">Membrane</keyword>
<feature type="compositionally biased region" description="Low complexity" evidence="8">
    <location>
        <begin position="8"/>
        <end position="32"/>
    </location>
</feature>
<name>A0A9D4HYN2_DREPO</name>
<dbReference type="PANTHER" id="PTHR11337:SF8">
    <property type="entry name" value="VISGUN, ISOFORM E"/>
    <property type="match status" value="1"/>
</dbReference>
<keyword evidence="7" id="KW-0325">Glycoprotein</keyword>
<dbReference type="GO" id="GO:0016020">
    <property type="term" value="C:membrane"/>
    <property type="evidence" value="ECO:0007669"/>
    <property type="project" value="UniProtKB-SubCell"/>
</dbReference>
<comment type="subcellular location">
    <subcellularLocation>
        <location evidence="1">Membrane</location>
        <topology evidence="1">Single-pass type I membrane protein</topology>
    </subcellularLocation>
</comment>
<keyword evidence="4" id="KW-0732">Signal</keyword>
<reference evidence="10" key="1">
    <citation type="journal article" date="2019" name="bioRxiv">
        <title>The Genome of the Zebra Mussel, Dreissena polymorpha: A Resource for Invasive Species Research.</title>
        <authorList>
            <person name="McCartney M.A."/>
            <person name="Auch B."/>
            <person name="Kono T."/>
            <person name="Mallez S."/>
            <person name="Zhang Y."/>
            <person name="Obille A."/>
            <person name="Becker A."/>
            <person name="Abrahante J.E."/>
            <person name="Garbe J."/>
            <person name="Badalamenti J.P."/>
            <person name="Herman A."/>
            <person name="Mangelson H."/>
            <person name="Liachko I."/>
            <person name="Sullivan S."/>
            <person name="Sone E.D."/>
            <person name="Koren S."/>
            <person name="Silverstein K.A.T."/>
            <person name="Beckman K.B."/>
            <person name="Gohl D.M."/>
        </authorList>
    </citation>
    <scope>NUCLEOTIDE SEQUENCE</scope>
    <source>
        <strain evidence="10">Duluth1</strain>
        <tissue evidence="10">Whole animal</tissue>
    </source>
</reference>
<evidence type="ECO:0000313" key="10">
    <source>
        <dbReference type="EMBL" id="KAH3735731.1"/>
    </source>
</evidence>
<evidence type="ECO:0000256" key="5">
    <source>
        <dbReference type="ARBA" id="ARBA00022989"/>
    </source>
</evidence>
<comment type="similarity">
    <text evidence="2">Belongs to the CD164 family.</text>
</comment>